<evidence type="ECO:0000313" key="2">
    <source>
        <dbReference type="Proteomes" id="UP000202922"/>
    </source>
</evidence>
<dbReference type="Proteomes" id="UP000202922">
    <property type="component" value="Unassembled WGS sequence"/>
</dbReference>
<keyword evidence="2" id="KW-1185">Reference proteome</keyword>
<organism evidence="1 2">
    <name type="scientific">Actibacterium lipolyticum</name>
    <dbReference type="NCBI Taxonomy" id="1524263"/>
    <lineage>
        <taxon>Bacteria</taxon>
        <taxon>Pseudomonadati</taxon>
        <taxon>Pseudomonadota</taxon>
        <taxon>Alphaproteobacteria</taxon>
        <taxon>Rhodobacterales</taxon>
        <taxon>Roseobacteraceae</taxon>
        <taxon>Actibacterium</taxon>
    </lineage>
</organism>
<gene>
    <name evidence="1" type="ORF">COL8621_02942</name>
</gene>
<evidence type="ECO:0000313" key="1">
    <source>
        <dbReference type="EMBL" id="SMX45993.1"/>
    </source>
</evidence>
<proteinExistence type="predicted"/>
<dbReference type="RefSeq" id="WP_176438507.1">
    <property type="nucleotide sequence ID" value="NZ_FXYE01000002.1"/>
</dbReference>
<sequence length="58" mass="6068">MHQSEHSISVGIADIGGVSLKWAQTLMSDLACDPHLAAAIADHSDPLVAPFNEGETIV</sequence>
<dbReference type="AlphaFoldDB" id="A0A238KT44"/>
<name>A0A238KT44_9RHOB</name>
<reference evidence="2" key="1">
    <citation type="submission" date="2017-05" db="EMBL/GenBank/DDBJ databases">
        <authorList>
            <person name="Rodrigo-Torres L."/>
            <person name="Arahal R. D."/>
            <person name="Lucena T."/>
        </authorList>
    </citation>
    <scope>NUCLEOTIDE SEQUENCE [LARGE SCALE GENOMIC DNA]</scope>
    <source>
        <strain evidence="2">CECT 8621</strain>
    </source>
</reference>
<protein>
    <submittedName>
        <fullName evidence="1">Uncharacterized protein</fullName>
    </submittedName>
</protein>
<dbReference type="EMBL" id="FXYE01000002">
    <property type="protein sequence ID" value="SMX45993.1"/>
    <property type="molecule type" value="Genomic_DNA"/>
</dbReference>
<accession>A0A238KT44</accession>